<proteinExistence type="predicted"/>
<gene>
    <name evidence="4" type="ORF">B9Z19DRAFT_989339</name>
</gene>
<dbReference type="SMART" id="SM00355">
    <property type="entry name" value="ZnF_C2H2"/>
    <property type="match status" value="3"/>
</dbReference>
<sequence>MPTQMGLGVSSAHEAMSHDACPNFPGEPYTINAETTVIGNDPQCLLSPSQVQKSRHVTLLFPSGSSETHTTSCHLMDLPFARQLIHNLSVSSRLHAASYSTTCPSKCARNWSPNEATSSHSQYHRVNEVCLGILNLFPAGITLCSDVTSKGCPSCKCAAGDSSLNREIGAQSSVAEGPSKRWGSAVGSTGGSGGTDRFASYMFFIWLLPFAVSTFLVAALRIPRGACAGALLNSTGEFVVSKSPRLRTPEWWLLPLLPSAFQSPYTFGKATLISPRYTNYLAALLSILFLPAPVGQLRLSISTTRAPPITKMSEYNNQQHSSSGEYPPLEYESHWEDALYGMVTGYEDQNLGYATDIPDLQPIYMEDLFIHQSPLDSQNSSPLTLGEEALWPPASEFGDNSPEAYFSFESSSLTSSPMNTPESFSTLSSGGQIPQSPYSSVDTPTTLSTLSPGGQIPQTPASLEPSSPPPPAPEPVQNPDGTWACPQPGCTHPGHKRRCDARKHYKSHTKPYACRVKGCEYRSSNAKDRERHYDTRHAKTRHPACPAPGCGVLKSRVDNMRDHIRRKHPEMDHKGPEISALYPRRGRN</sequence>
<feature type="compositionally biased region" description="Polar residues" evidence="1">
    <location>
        <begin position="417"/>
        <end position="459"/>
    </location>
</feature>
<dbReference type="InterPro" id="IPR013087">
    <property type="entry name" value="Znf_C2H2_type"/>
</dbReference>
<evidence type="ECO:0000313" key="5">
    <source>
        <dbReference type="Proteomes" id="UP000244722"/>
    </source>
</evidence>
<keyword evidence="5" id="KW-1185">Reference proteome</keyword>
<evidence type="ECO:0000313" key="4">
    <source>
        <dbReference type="EMBL" id="PUU76743.1"/>
    </source>
</evidence>
<keyword evidence="2" id="KW-0812">Transmembrane</keyword>
<dbReference type="STRING" id="42251.A0A2T6ZMP0"/>
<feature type="compositionally biased region" description="Basic and acidic residues" evidence="1">
    <location>
        <begin position="523"/>
        <end position="537"/>
    </location>
</feature>
<feature type="transmembrane region" description="Helical" evidence="2">
    <location>
        <begin position="277"/>
        <end position="294"/>
    </location>
</feature>
<comment type="caution">
    <text evidence="4">The sequence shown here is derived from an EMBL/GenBank/DDBJ whole genome shotgun (WGS) entry which is preliminary data.</text>
</comment>
<dbReference type="OrthoDB" id="654211at2759"/>
<evidence type="ECO:0000256" key="2">
    <source>
        <dbReference type="SAM" id="Phobius"/>
    </source>
</evidence>
<feature type="transmembrane region" description="Helical" evidence="2">
    <location>
        <begin position="198"/>
        <end position="220"/>
    </location>
</feature>
<feature type="compositionally biased region" description="Pro residues" evidence="1">
    <location>
        <begin position="466"/>
        <end position="476"/>
    </location>
</feature>
<reference evidence="4 5" key="1">
    <citation type="submission" date="2017-04" db="EMBL/GenBank/DDBJ databases">
        <title>Draft genome sequence of Tuber borchii Vittad., a whitish edible truffle.</title>
        <authorList>
            <consortium name="DOE Joint Genome Institute"/>
            <person name="Murat C."/>
            <person name="Kuo A."/>
            <person name="Barry K.W."/>
            <person name="Clum A."/>
            <person name="Dockter R.B."/>
            <person name="Fauchery L."/>
            <person name="Iotti M."/>
            <person name="Kohler A."/>
            <person name="Labutti K."/>
            <person name="Lindquist E.A."/>
            <person name="Lipzen A."/>
            <person name="Ohm R.A."/>
            <person name="Wang M."/>
            <person name="Grigoriev I.V."/>
            <person name="Zambonelli A."/>
            <person name="Martin F.M."/>
        </authorList>
    </citation>
    <scope>NUCLEOTIDE SEQUENCE [LARGE SCALE GENOMIC DNA]</scope>
    <source>
        <strain evidence="4 5">Tbo3840</strain>
    </source>
</reference>
<name>A0A2T6ZMP0_TUBBO</name>
<feature type="domain" description="C2H2-type" evidence="3">
    <location>
        <begin position="103"/>
        <end position="124"/>
    </location>
</feature>
<feature type="region of interest" description="Disordered" evidence="1">
    <location>
        <begin position="411"/>
        <end position="484"/>
    </location>
</feature>
<organism evidence="4 5">
    <name type="scientific">Tuber borchii</name>
    <name type="common">White truffle</name>
    <dbReference type="NCBI Taxonomy" id="42251"/>
    <lineage>
        <taxon>Eukaryota</taxon>
        <taxon>Fungi</taxon>
        <taxon>Dikarya</taxon>
        <taxon>Ascomycota</taxon>
        <taxon>Pezizomycotina</taxon>
        <taxon>Pezizomycetes</taxon>
        <taxon>Pezizales</taxon>
        <taxon>Tuberaceae</taxon>
        <taxon>Tuber</taxon>
    </lineage>
</organism>
<dbReference type="PROSITE" id="PS00028">
    <property type="entry name" value="ZINC_FINGER_C2H2_1"/>
    <property type="match status" value="1"/>
</dbReference>
<keyword evidence="2" id="KW-1133">Transmembrane helix</keyword>
<dbReference type="AlphaFoldDB" id="A0A2T6ZMP0"/>
<protein>
    <recommendedName>
        <fullName evidence="3">C2H2-type domain-containing protein</fullName>
    </recommendedName>
</protein>
<feature type="region of interest" description="Disordered" evidence="1">
    <location>
        <begin position="523"/>
        <end position="550"/>
    </location>
</feature>
<evidence type="ECO:0000259" key="3">
    <source>
        <dbReference type="PROSITE" id="PS00028"/>
    </source>
</evidence>
<dbReference type="Proteomes" id="UP000244722">
    <property type="component" value="Unassembled WGS sequence"/>
</dbReference>
<accession>A0A2T6ZMP0</accession>
<dbReference type="EMBL" id="NESQ01000177">
    <property type="protein sequence ID" value="PUU76743.1"/>
    <property type="molecule type" value="Genomic_DNA"/>
</dbReference>
<evidence type="ECO:0000256" key="1">
    <source>
        <dbReference type="SAM" id="MobiDB-lite"/>
    </source>
</evidence>
<feature type="region of interest" description="Disordered" evidence="1">
    <location>
        <begin position="565"/>
        <end position="588"/>
    </location>
</feature>
<keyword evidence="2" id="KW-0472">Membrane</keyword>